<name>A0A8J8Q5R9_9EURY</name>
<evidence type="ECO:0000313" key="1">
    <source>
        <dbReference type="EMBL" id="TYL39108.1"/>
    </source>
</evidence>
<dbReference type="AlphaFoldDB" id="A0A8J8Q5R9"/>
<keyword evidence="2" id="KW-1185">Reference proteome</keyword>
<evidence type="ECO:0000313" key="2">
    <source>
        <dbReference type="Proteomes" id="UP000766904"/>
    </source>
</evidence>
<sequence>MSAPANTPWSNVYQLSSFLGQLEAEGGISVRALVDELDVDLPVDGIAYHDRGIRVPGYDATFVHEPTGSRGRPAFSVQIDAVGPRNTWAIFDNTLSWDVYLLRAEGVAALAWVSDEEYRIEEADQFSSKREALAAGRFSFGVFLYAGDAWREQVQQIQRTNAPAYLLREDGQPIVPGSQSEFYELVDSTVTEFRTSGAAPDYLGLLELEVTIDG</sequence>
<dbReference type="Proteomes" id="UP000766904">
    <property type="component" value="Unassembled WGS sequence"/>
</dbReference>
<dbReference type="EMBL" id="PHNJ01000003">
    <property type="protein sequence ID" value="TYL39108.1"/>
    <property type="molecule type" value="Genomic_DNA"/>
</dbReference>
<gene>
    <name evidence="1" type="ORF">CV102_07385</name>
</gene>
<reference evidence="1" key="1">
    <citation type="submission" date="2017-11" db="EMBL/GenBank/DDBJ databases">
        <authorList>
            <person name="Kajale S.C."/>
            <person name="Sharma A."/>
        </authorList>
    </citation>
    <scope>NUCLEOTIDE SEQUENCE</scope>
    <source>
        <strain evidence="1">LS1_42</strain>
    </source>
</reference>
<accession>A0A8J8Q5R9</accession>
<protein>
    <submittedName>
        <fullName evidence="1">Uncharacterized protein</fullName>
    </submittedName>
</protein>
<organism evidence="1 2">
    <name type="scientific">Natronococcus pandeyae</name>
    <dbReference type="NCBI Taxonomy" id="2055836"/>
    <lineage>
        <taxon>Archaea</taxon>
        <taxon>Methanobacteriati</taxon>
        <taxon>Methanobacteriota</taxon>
        <taxon>Stenosarchaea group</taxon>
        <taxon>Halobacteria</taxon>
        <taxon>Halobacteriales</taxon>
        <taxon>Natrialbaceae</taxon>
        <taxon>Natronococcus</taxon>
    </lineage>
</organism>
<comment type="caution">
    <text evidence="1">The sequence shown here is derived from an EMBL/GenBank/DDBJ whole genome shotgun (WGS) entry which is preliminary data.</text>
</comment>
<proteinExistence type="predicted"/>
<dbReference type="OrthoDB" id="350085at2157"/>
<dbReference type="RefSeq" id="WP_148857247.1">
    <property type="nucleotide sequence ID" value="NZ_PHNJ01000003.1"/>
</dbReference>